<comment type="function">
    <text evidence="8">Required for box C/D snoRNAs accumulation involved in snoRNA processing, snoRNA transport to the nucleolus and ribosome biogenesis.</text>
</comment>
<dbReference type="FunFam" id="3.30.60.190:FF:000001">
    <property type="entry name" value="box C/D snoRNA protein 1"/>
    <property type="match status" value="1"/>
</dbReference>
<evidence type="ECO:0000256" key="7">
    <source>
        <dbReference type="ARBA" id="ARBA00022843"/>
    </source>
</evidence>
<dbReference type="PROSITE" id="PS51083">
    <property type="entry name" value="ZF_HIT"/>
    <property type="match status" value="1"/>
</dbReference>
<feature type="compositionally biased region" description="Polar residues" evidence="14">
    <location>
        <begin position="241"/>
        <end position="252"/>
    </location>
</feature>
<dbReference type="GeneID" id="38120800"/>
<dbReference type="GO" id="GO:0048254">
    <property type="term" value="P:snoRNA localization"/>
    <property type="evidence" value="ECO:0007669"/>
    <property type="project" value="TreeGrafter"/>
</dbReference>
<evidence type="ECO:0000313" key="17">
    <source>
        <dbReference type="Proteomes" id="UP000256690"/>
    </source>
</evidence>
<feature type="compositionally biased region" description="Low complexity" evidence="14">
    <location>
        <begin position="292"/>
        <end position="309"/>
    </location>
</feature>
<protein>
    <recommendedName>
        <fullName evidence="11">Box C/D snoRNA protein 1</fullName>
    </recommendedName>
    <alternativeName>
        <fullName evidence="12">Zinc finger HIT domain-containing protein 6</fullName>
    </alternativeName>
</protein>
<dbReference type="Pfam" id="PF25790">
    <property type="entry name" value="BCD1"/>
    <property type="match status" value="1"/>
</dbReference>
<evidence type="ECO:0000256" key="12">
    <source>
        <dbReference type="ARBA" id="ARBA00077531"/>
    </source>
</evidence>
<evidence type="ECO:0000256" key="14">
    <source>
        <dbReference type="SAM" id="MobiDB-lite"/>
    </source>
</evidence>
<keyword evidence="5 13" id="KW-0863">Zinc-finger</keyword>
<feature type="compositionally biased region" description="Acidic residues" evidence="14">
    <location>
        <begin position="399"/>
        <end position="408"/>
    </location>
</feature>
<dbReference type="CDD" id="cd23023">
    <property type="entry name" value="zf-HIT_BCD1"/>
    <property type="match status" value="1"/>
</dbReference>
<evidence type="ECO:0000313" key="16">
    <source>
        <dbReference type="EMBL" id="RDW61758.1"/>
    </source>
</evidence>
<keyword evidence="17" id="KW-1185">Reference proteome</keyword>
<dbReference type="SUPFAM" id="SSF144232">
    <property type="entry name" value="HIT/MYND zinc finger-like"/>
    <property type="match status" value="1"/>
</dbReference>
<proteinExistence type="inferred from homology"/>
<keyword evidence="7" id="KW-0832">Ubl conjugation</keyword>
<dbReference type="Proteomes" id="UP000256690">
    <property type="component" value="Unassembled WGS sequence"/>
</dbReference>
<dbReference type="GO" id="GO:0070761">
    <property type="term" value="C:pre-snoRNP complex"/>
    <property type="evidence" value="ECO:0007669"/>
    <property type="project" value="TreeGrafter"/>
</dbReference>
<dbReference type="InterPro" id="IPR007529">
    <property type="entry name" value="Znf_HIT"/>
</dbReference>
<dbReference type="PANTHER" id="PTHR13483">
    <property type="entry name" value="BOX C_D SNORNA PROTEIN 1-RELATED"/>
    <property type="match status" value="1"/>
</dbReference>
<feature type="domain" description="HIT-type" evidence="15">
    <location>
        <begin position="12"/>
        <end position="46"/>
    </location>
</feature>
<dbReference type="EMBL" id="PVWQ01000016">
    <property type="protein sequence ID" value="RDW61758.1"/>
    <property type="molecule type" value="Genomic_DNA"/>
</dbReference>
<keyword evidence="3" id="KW-0597">Phosphoprotein</keyword>
<evidence type="ECO:0000256" key="2">
    <source>
        <dbReference type="ARBA" id="ARBA00022517"/>
    </source>
</evidence>
<dbReference type="GO" id="GO:0008270">
    <property type="term" value="F:zinc ion binding"/>
    <property type="evidence" value="ECO:0007669"/>
    <property type="project" value="UniProtKB-UniRule"/>
</dbReference>
<dbReference type="InterPro" id="IPR051639">
    <property type="entry name" value="BCD1"/>
</dbReference>
<dbReference type="RefSeq" id="XP_026598889.1">
    <property type="nucleotide sequence ID" value="XM_026752446.1"/>
</dbReference>
<dbReference type="PANTHER" id="PTHR13483:SF11">
    <property type="entry name" value="ZINC FINGER HIT DOMAIN-CONTAINING PROTEIN 3"/>
    <property type="match status" value="1"/>
</dbReference>
<comment type="caution">
    <text evidence="16">The sequence shown here is derived from an EMBL/GenBank/DDBJ whole genome shotgun (WGS) entry which is preliminary data.</text>
</comment>
<dbReference type="GO" id="GO:0000492">
    <property type="term" value="P:box C/D snoRNP assembly"/>
    <property type="evidence" value="ECO:0007669"/>
    <property type="project" value="TreeGrafter"/>
</dbReference>
<keyword evidence="6" id="KW-0862">Zinc</keyword>
<feature type="region of interest" description="Disordered" evidence="14">
    <location>
        <begin position="95"/>
        <end position="135"/>
    </location>
</feature>
<evidence type="ECO:0000256" key="5">
    <source>
        <dbReference type="ARBA" id="ARBA00022771"/>
    </source>
</evidence>
<dbReference type="Pfam" id="PF04438">
    <property type="entry name" value="zf-HIT"/>
    <property type="match status" value="1"/>
</dbReference>
<name>A0A3D8QJ68_9EURO</name>
<organism evidence="16 17">
    <name type="scientific">Aspergillus mulundensis</name>
    <dbReference type="NCBI Taxonomy" id="1810919"/>
    <lineage>
        <taxon>Eukaryota</taxon>
        <taxon>Fungi</taxon>
        <taxon>Dikarya</taxon>
        <taxon>Ascomycota</taxon>
        <taxon>Pezizomycotina</taxon>
        <taxon>Eurotiomycetes</taxon>
        <taxon>Eurotiomycetidae</taxon>
        <taxon>Eurotiales</taxon>
        <taxon>Aspergillaceae</taxon>
        <taxon>Aspergillus</taxon>
        <taxon>Aspergillus subgen. Nidulantes</taxon>
    </lineage>
</organism>
<dbReference type="OrthoDB" id="272357at2759"/>
<dbReference type="Gene3D" id="3.30.60.190">
    <property type="match status" value="1"/>
</dbReference>
<reference evidence="16 17" key="1">
    <citation type="journal article" date="2018" name="IMA Fungus">
        <title>IMA Genome-F 9: Draft genome sequence of Annulohypoxylon stygium, Aspergillus mulundensis, Berkeleyomyces basicola (syn. Thielaviopsis basicola), Ceratocystis smalleyi, two Cercospora beticola strains, Coleophoma cylindrospora, Fusarium fracticaudum, Phialophora cf. hyalina, and Morchella septimelata.</title>
        <authorList>
            <person name="Wingfield B.D."/>
            <person name="Bills G.F."/>
            <person name="Dong Y."/>
            <person name="Huang W."/>
            <person name="Nel W.J."/>
            <person name="Swalarsk-Parry B.S."/>
            <person name="Vaghefi N."/>
            <person name="Wilken P.M."/>
            <person name="An Z."/>
            <person name="de Beer Z.W."/>
            <person name="De Vos L."/>
            <person name="Chen L."/>
            <person name="Duong T.A."/>
            <person name="Gao Y."/>
            <person name="Hammerbacher A."/>
            <person name="Kikkert J.R."/>
            <person name="Li Y."/>
            <person name="Li H."/>
            <person name="Li K."/>
            <person name="Li Q."/>
            <person name="Liu X."/>
            <person name="Ma X."/>
            <person name="Naidoo K."/>
            <person name="Pethybridge S.J."/>
            <person name="Sun J."/>
            <person name="Steenkamp E.T."/>
            <person name="van der Nest M.A."/>
            <person name="van Wyk S."/>
            <person name="Wingfield M.J."/>
            <person name="Xiong C."/>
            <person name="Yue Q."/>
            <person name="Zhang X."/>
        </authorList>
    </citation>
    <scope>NUCLEOTIDE SEQUENCE [LARGE SCALE GENOMIC DNA]</scope>
    <source>
        <strain evidence="16 17">DSM 5745</strain>
    </source>
</reference>
<evidence type="ECO:0000256" key="10">
    <source>
        <dbReference type="ARBA" id="ARBA00061949"/>
    </source>
</evidence>
<evidence type="ECO:0000256" key="11">
    <source>
        <dbReference type="ARBA" id="ARBA00068630"/>
    </source>
</evidence>
<comment type="similarity">
    <text evidence="9">Belongs to the BCD1 family.</text>
</comment>
<feature type="compositionally biased region" description="Low complexity" evidence="14">
    <location>
        <begin position="257"/>
        <end position="276"/>
    </location>
</feature>
<evidence type="ECO:0000256" key="9">
    <source>
        <dbReference type="ARBA" id="ARBA00049654"/>
    </source>
</evidence>
<dbReference type="GO" id="GO:0000463">
    <property type="term" value="P:maturation of LSU-rRNA from tricistronic rRNA transcript (SSU-rRNA, 5.8S rRNA, LSU-rRNA)"/>
    <property type="evidence" value="ECO:0007669"/>
    <property type="project" value="TreeGrafter"/>
</dbReference>
<dbReference type="InterPro" id="IPR057721">
    <property type="entry name" value="BCD1_alpha/beta"/>
</dbReference>
<evidence type="ECO:0000256" key="1">
    <source>
        <dbReference type="ARBA" id="ARBA00022499"/>
    </source>
</evidence>
<evidence type="ECO:0000256" key="4">
    <source>
        <dbReference type="ARBA" id="ARBA00022723"/>
    </source>
</evidence>
<evidence type="ECO:0000256" key="6">
    <source>
        <dbReference type="ARBA" id="ARBA00022833"/>
    </source>
</evidence>
<dbReference type="GO" id="GO:0005634">
    <property type="term" value="C:nucleus"/>
    <property type="evidence" value="ECO:0007669"/>
    <property type="project" value="TreeGrafter"/>
</dbReference>
<feature type="region of interest" description="Disordered" evidence="14">
    <location>
        <begin position="386"/>
        <end position="418"/>
    </location>
</feature>
<evidence type="ECO:0000256" key="8">
    <source>
        <dbReference type="ARBA" id="ARBA00049598"/>
    </source>
</evidence>
<sequence length="443" mass="48486">MSDEDSLLTNLCAICHIQPPKYRCPRCSTRTCSLPCTRRHKLWSQCSGIRDTAAYLRRTELATESAFDRDFNFITGIERRLERAGRDAENRGVAVDGKTGVKDPGVVGLDDQTEQETGAKRKRGGPAAQNGNGLERGLAKGEAGFLKRAADAGVKVIKAPRGMSRAKANGSRWHPKQKCLHWTIEWVTDNGTKRMNCAETATIGEGYDRAFPLTREERQLRAQELDATKETEAEANKDSDSTQVQLQQQLESTIPAPESETVPQSTTTTTDSSLPPNNHPTGPSPAQDETEPVSQQTPTPPSTQNNPVTSHRNVYFYIHRPRTATKQPVLAALSPSTSLTAALKDRVVLEFPTIYILRSPLSLESSTETEESNAKYILEAEYLRTHPDENATAQTGNVGDEEGSEDTDPPLYGAGAVDIPDVDEGKMLEVLEKDLLSRSAGAL</sequence>
<feature type="compositionally biased region" description="Basic and acidic residues" evidence="14">
    <location>
        <begin position="225"/>
        <end position="240"/>
    </location>
</feature>
<evidence type="ECO:0000256" key="3">
    <source>
        <dbReference type="ARBA" id="ARBA00022553"/>
    </source>
</evidence>
<keyword evidence="2" id="KW-0690">Ribosome biogenesis</keyword>
<evidence type="ECO:0000259" key="15">
    <source>
        <dbReference type="PROSITE" id="PS51083"/>
    </source>
</evidence>
<accession>A0A3D8QJ68</accession>
<dbReference type="STRING" id="1810919.A0A3D8QJ68"/>
<comment type="subunit">
    <text evidence="10">Interacts with FBL, SNU13, NOP58, NUFIP1, RUVBL1, RUVBL2 and TAF9. Interacts (via HIT-type zinc finger) with the RUVBL1/RUVBL2 complex in the presence of ADP.</text>
</comment>
<feature type="region of interest" description="Disordered" evidence="14">
    <location>
        <begin position="225"/>
        <end position="309"/>
    </location>
</feature>
<dbReference type="AlphaFoldDB" id="A0A3D8QJ68"/>
<keyword evidence="1" id="KW-1017">Isopeptide bond</keyword>
<gene>
    <name evidence="16" type="ORF">DSM5745_10430</name>
</gene>
<keyword evidence="4" id="KW-0479">Metal-binding</keyword>
<evidence type="ECO:0000256" key="13">
    <source>
        <dbReference type="PROSITE-ProRule" id="PRU00453"/>
    </source>
</evidence>